<evidence type="ECO:0000256" key="2">
    <source>
        <dbReference type="ARBA" id="ARBA00022692"/>
    </source>
</evidence>
<reference evidence="6" key="1">
    <citation type="journal article" date="2014" name="Int. J. Syst. Evol. Microbiol.">
        <title>Complete genome sequence of Corynebacterium casei LMG S-19264T (=DSM 44701T), isolated from a smear-ripened cheese.</title>
        <authorList>
            <consortium name="US DOE Joint Genome Institute (JGI-PGF)"/>
            <person name="Walter F."/>
            <person name="Albersmeier A."/>
            <person name="Kalinowski J."/>
            <person name="Ruckert C."/>
        </authorList>
    </citation>
    <scope>NUCLEOTIDE SEQUENCE</scope>
    <source>
        <strain evidence="6">JCM 15325</strain>
    </source>
</reference>
<feature type="transmembrane region" description="Helical" evidence="5">
    <location>
        <begin position="58"/>
        <end position="76"/>
    </location>
</feature>
<proteinExistence type="predicted"/>
<evidence type="ECO:0008006" key="8">
    <source>
        <dbReference type="Google" id="ProtNLM"/>
    </source>
</evidence>
<protein>
    <recommendedName>
        <fullName evidence="8">DUF1516 family protein</fullName>
    </recommendedName>
</protein>
<evidence type="ECO:0000256" key="5">
    <source>
        <dbReference type="SAM" id="Phobius"/>
    </source>
</evidence>
<dbReference type="EMBL" id="BMOK01000004">
    <property type="protein sequence ID" value="GGL49762.1"/>
    <property type="molecule type" value="Genomic_DNA"/>
</dbReference>
<organism evidence="6 7">
    <name type="scientific">Sporolactobacillus putidus</name>
    <dbReference type="NCBI Taxonomy" id="492735"/>
    <lineage>
        <taxon>Bacteria</taxon>
        <taxon>Bacillati</taxon>
        <taxon>Bacillota</taxon>
        <taxon>Bacilli</taxon>
        <taxon>Bacillales</taxon>
        <taxon>Sporolactobacillaceae</taxon>
        <taxon>Sporolactobacillus</taxon>
    </lineage>
</organism>
<feature type="transmembrane region" description="Helical" evidence="5">
    <location>
        <begin position="6"/>
        <end position="27"/>
    </location>
</feature>
<dbReference type="AlphaFoldDB" id="A0A917S195"/>
<accession>A0A917S195</accession>
<name>A0A917S195_9BACL</name>
<keyword evidence="2 5" id="KW-0812">Transmembrane</keyword>
<evidence type="ECO:0000313" key="6">
    <source>
        <dbReference type="EMBL" id="GGL49762.1"/>
    </source>
</evidence>
<dbReference type="Proteomes" id="UP000654670">
    <property type="component" value="Unassembled WGS sequence"/>
</dbReference>
<keyword evidence="7" id="KW-1185">Reference proteome</keyword>
<dbReference type="Pfam" id="PF07457">
    <property type="entry name" value="DUF1516"/>
    <property type="match status" value="1"/>
</dbReference>
<dbReference type="RefSeq" id="WP_188802217.1">
    <property type="nucleotide sequence ID" value="NZ_BMOK01000004.1"/>
</dbReference>
<feature type="transmembrane region" description="Helical" evidence="5">
    <location>
        <begin position="34"/>
        <end position="52"/>
    </location>
</feature>
<evidence type="ECO:0000256" key="3">
    <source>
        <dbReference type="ARBA" id="ARBA00022989"/>
    </source>
</evidence>
<feature type="transmembrane region" description="Helical" evidence="5">
    <location>
        <begin position="88"/>
        <end position="106"/>
    </location>
</feature>
<evidence type="ECO:0000256" key="4">
    <source>
        <dbReference type="ARBA" id="ARBA00023136"/>
    </source>
</evidence>
<sequence>MFNILLHTHSGMWGIMVLLFILSFAFYRQRGWNMGLRLAYLVMLVTGVWMLALKGFPWLFILKGILALILIGMMEMTLGRRRRKEPTFFMWILIIVILAVILLIGYEVL</sequence>
<gene>
    <name evidence="6" type="ORF">GCM10007968_12380</name>
</gene>
<comment type="caution">
    <text evidence="6">The sequence shown here is derived from an EMBL/GenBank/DDBJ whole genome shotgun (WGS) entry which is preliminary data.</text>
</comment>
<keyword evidence="1" id="KW-1003">Cell membrane</keyword>
<dbReference type="InterPro" id="IPR010899">
    <property type="entry name" value="UPF0344"/>
</dbReference>
<evidence type="ECO:0000256" key="1">
    <source>
        <dbReference type="ARBA" id="ARBA00022475"/>
    </source>
</evidence>
<keyword evidence="4 5" id="KW-0472">Membrane</keyword>
<evidence type="ECO:0000313" key="7">
    <source>
        <dbReference type="Proteomes" id="UP000654670"/>
    </source>
</evidence>
<keyword evidence="3 5" id="KW-1133">Transmembrane helix</keyword>
<reference evidence="6" key="2">
    <citation type="submission" date="2020-09" db="EMBL/GenBank/DDBJ databases">
        <authorList>
            <person name="Sun Q."/>
            <person name="Ohkuma M."/>
        </authorList>
    </citation>
    <scope>NUCLEOTIDE SEQUENCE</scope>
    <source>
        <strain evidence="6">JCM 15325</strain>
    </source>
</reference>